<dbReference type="GO" id="GO:1990904">
    <property type="term" value="C:ribonucleoprotein complex"/>
    <property type="evidence" value="ECO:0007669"/>
    <property type="project" value="UniProtKB-KW"/>
</dbReference>
<dbReference type="InterPro" id="IPR012678">
    <property type="entry name" value="Ribosomal_uL23/eL15/eS24_sf"/>
</dbReference>
<proteinExistence type="inferred from homology"/>
<keyword evidence="3 6" id="KW-0694">RNA-binding</keyword>
<dbReference type="FunFam" id="3.30.70.330:FF:000532">
    <property type="entry name" value="50S ribosomal protein L23"/>
    <property type="match status" value="1"/>
</dbReference>
<comment type="function">
    <text evidence="6">Binds to 23S rRNA. One of the proteins that surrounds the polypeptide exit tunnel on the outside of the ribosome.</text>
</comment>
<dbReference type="GO" id="GO:0006412">
    <property type="term" value="P:translation"/>
    <property type="evidence" value="ECO:0007669"/>
    <property type="project" value="UniProtKB-UniRule"/>
</dbReference>
<evidence type="ECO:0000256" key="2">
    <source>
        <dbReference type="ARBA" id="ARBA00022730"/>
    </source>
</evidence>
<evidence type="ECO:0000256" key="3">
    <source>
        <dbReference type="ARBA" id="ARBA00022884"/>
    </source>
</evidence>
<protein>
    <recommendedName>
        <fullName evidence="6">Large ribosomal subunit protein uL23</fullName>
    </recommendedName>
</protein>
<gene>
    <name evidence="8" type="primary">RP-L23</name>
    <name evidence="6" type="synonym">rpl23</name>
    <name evidence="8" type="synonym">rplW</name>
</gene>
<dbReference type="InterPro" id="IPR012677">
    <property type="entry name" value="Nucleotide-bd_a/b_plait_sf"/>
</dbReference>
<dbReference type="Gene3D" id="3.30.70.330">
    <property type="match status" value="1"/>
</dbReference>
<keyword evidence="4 6" id="KW-0689">Ribosomal protein</keyword>
<reference evidence="8" key="1">
    <citation type="journal article" date="2014" name="Genome Biol. Evol.">
        <title>Pangenome evidence for extensive interdomain horizontal transfer affecting lineage core and shell genes in uncultured planktonic thaumarchaeota and euryarchaeota.</title>
        <authorList>
            <person name="Deschamps P."/>
            <person name="Zivanovic Y."/>
            <person name="Moreira D."/>
            <person name="Rodriguez-Valera F."/>
            <person name="Lopez-Garcia P."/>
        </authorList>
    </citation>
    <scope>NUCLEOTIDE SEQUENCE</scope>
</reference>
<dbReference type="AlphaFoldDB" id="A0A075HEP5"/>
<comment type="subunit">
    <text evidence="6">Part of the 50S ribosomal subunit. Contacts protein L29.</text>
</comment>
<dbReference type="GO" id="GO:0005840">
    <property type="term" value="C:ribosome"/>
    <property type="evidence" value="ECO:0007669"/>
    <property type="project" value="UniProtKB-UniRule"/>
</dbReference>
<evidence type="ECO:0000256" key="1">
    <source>
        <dbReference type="ARBA" id="ARBA00006700"/>
    </source>
</evidence>
<dbReference type="HAMAP" id="MF_01369_A">
    <property type="entry name" value="Ribosomal_uL23_A"/>
    <property type="match status" value="1"/>
</dbReference>
<evidence type="ECO:0000256" key="5">
    <source>
        <dbReference type="ARBA" id="ARBA00023274"/>
    </source>
</evidence>
<name>A0A075HEP5_9ARCH</name>
<dbReference type="EMBL" id="KF900944">
    <property type="protein sequence ID" value="AIF12383.1"/>
    <property type="molecule type" value="Genomic_DNA"/>
</dbReference>
<dbReference type="SUPFAM" id="SSF54189">
    <property type="entry name" value="Ribosomal proteins S24e, L23 and L15e"/>
    <property type="match status" value="1"/>
</dbReference>
<dbReference type="PANTHER" id="PTHR11620">
    <property type="entry name" value="60S RIBOSOMAL PROTEIN L23A"/>
    <property type="match status" value="1"/>
</dbReference>
<accession>A0A075HEP5</accession>
<dbReference type="Pfam" id="PF00276">
    <property type="entry name" value="Ribosomal_L23"/>
    <property type="match status" value="1"/>
</dbReference>
<evidence type="ECO:0000313" key="8">
    <source>
        <dbReference type="EMBL" id="AIF12383.1"/>
    </source>
</evidence>
<dbReference type="NCBIfam" id="TIGR03636">
    <property type="entry name" value="uL23_arch"/>
    <property type="match status" value="1"/>
</dbReference>
<organism evidence="8">
    <name type="scientific">uncultured marine thaumarchaeote KM3_55_F05</name>
    <dbReference type="NCBI Taxonomy" id="1456198"/>
    <lineage>
        <taxon>Archaea</taxon>
        <taxon>Nitrososphaerota</taxon>
        <taxon>environmental samples</taxon>
    </lineage>
</organism>
<dbReference type="GO" id="GO:0019843">
    <property type="term" value="F:rRNA binding"/>
    <property type="evidence" value="ECO:0007669"/>
    <property type="project" value="UniProtKB-UniRule"/>
</dbReference>
<keyword evidence="5 6" id="KW-0687">Ribonucleoprotein</keyword>
<dbReference type="PROSITE" id="PS00050">
    <property type="entry name" value="RIBOSOMAL_L23"/>
    <property type="match status" value="1"/>
</dbReference>
<evidence type="ECO:0000256" key="4">
    <source>
        <dbReference type="ARBA" id="ARBA00022980"/>
    </source>
</evidence>
<dbReference type="InterPro" id="IPR019985">
    <property type="entry name" value="Ribosomal_uL23"/>
</dbReference>
<dbReference type="InterPro" id="IPR013025">
    <property type="entry name" value="Ribosomal_uL23-like"/>
</dbReference>
<evidence type="ECO:0000256" key="6">
    <source>
        <dbReference type="HAMAP-Rule" id="MF_01369"/>
    </source>
</evidence>
<keyword evidence="2 6" id="KW-0699">rRNA-binding</keyword>
<comment type="similarity">
    <text evidence="1 6 7">Belongs to the universal ribosomal protein uL23 family.</text>
</comment>
<sequence>MRPEDAIRVIKRPLVTEKTYDPIEKQNKITFIVKEKANKKQIADAIETLYEVEVQSVNTARTVYGKKAYVKLAPASSAADLGSRLGLV</sequence>
<dbReference type="GO" id="GO:0003735">
    <property type="term" value="F:structural constituent of ribosome"/>
    <property type="evidence" value="ECO:0007669"/>
    <property type="project" value="UniProtKB-UniRule"/>
</dbReference>
<evidence type="ECO:0000256" key="7">
    <source>
        <dbReference type="RuleBase" id="RU003934"/>
    </source>
</evidence>
<dbReference type="NCBIfam" id="NF011118">
    <property type="entry name" value="PRK14548.1"/>
    <property type="match status" value="1"/>
</dbReference>
<dbReference type="InterPro" id="IPR001014">
    <property type="entry name" value="Ribosomal_uL23_CS"/>
</dbReference>